<dbReference type="PROSITE" id="PS50961">
    <property type="entry name" value="HTH_LA"/>
    <property type="match status" value="1"/>
</dbReference>
<sequence length="491" mass="53927">MAINASSPNHPPVAAAVAVSAPWSQIVASAAPHSSSSPPPSTTVVVDTPSVTSGMEHIDINSCENNANIVGRIVWNKPSNAASSSVMDAESWPALSESAKATVKSPPPPPQEVGQTSLDASTLPQLQGTGTMLPFPRDRVRDTPSMNNRPPMPVHQRPYRHPNPNVTSNGGHLPQGSFAVPPGSHNHNSAPNHYPPRAVFVPNDAQPHHRNSFKYRSGGQHQRGRGDGFHNQNYGNRPGNQDWIVHQRNFNTIDNYSCPRFVAPFVRPPPPVQYYVPPPQLVWPFGGSYGYHEPPPQMVYSSSMPMEPSRGVPFVSEPPPQVVYSSSMSMEPSRGVPFVSEPPPQVVYSSSMPMEPSRGVPFVPSIPPNTMLYEPIDPKLYTKIVNQIDYYFSDQNLINDVYLKGIMDDQGWVPLNLIASFKLVAHLTEDIQVVFDAVQTSSVVEMQDGKIRRRHGWWKWITPSTQSENVTGSEAVGELANKVQNIDLETN</sequence>
<dbReference type="InterPro" id="IPR006630">
    <property type="entry name" value="La_HTH"/>
</dbReference>
<feature type="compositionally biased region" description="Polar residues" evidence="3">
    <location>
        <begin position="113"/>
        <end position="130"/>
    </location>
</feature>
<evidence type="ECO:0000313" key="5">
    <source>
        <dbReference type="EMBL" id="KAI5418740.1"/>
    </source>
</evidence>
<dbReference type="Gramene" id="Psat04G0309700-T1">
    <property type="protein sequence ID" value="KAI5418740.1"/>
    <property type="gene ID" value="KIW84_043097"/>
</dbReference>
<dbReference type="GO" id="GO:0005737">
    <property type="term" value="C:cytoplasm"/>
    <property type="evidence" value="ECO:0007669"/>
    <property type="project" value="UniProtKB-ARBA"/>
</dbReference>
<gene>
    <name evidence="5" type="ORF">KIW84_043097</name>
</gene>
<dbReference type="SMART" id="SM00715">
    <property type="entry name" value="LA"/>
    <property type="match status" value="1"/>
</dbReference>
<dbReference type="SUPFAM" id="SSF46785">
    <property type="entry name" value="Winged helix' DNA-binding domain"/>
    <property type="match status" value="1"/>
</dbReference>
<comment type="caution">
    <text evidence="5">The sequence shown here is derived from an EMBL/GenBank/DDBJ whole genome shotgun (WGS) entry which is preliminary data.</text>
</comment>
<dbReference type="Proteomes" id="UP001058974">
    <property type="component" value="Chromosome 4"/>
</dbReference>
<evidence type="ECO:0000256" key="2">
    <source>
        <dbReference type="PROSITE-ProRule" id="PRU00332"/>
    </source>
</evidence>
<name>A0A9D4XGJ6_PEA</name>
<feature type="compositionally biased region" description="Polar residues" evidence="3">
    <location>
        <begin position="230"/>
        <end position="239"/>
    </location>
</feature>
<protein>
    <recommendedName>
        <fullName evidence="4">HTH La-type RNA-binding domain-containing protein</fullName>
    </recommendedName>
</protein>
<dbReference type="Gene3D" id="1.10.10.10">
    <property type="entry name" value="Winged helix-like DNA-binding domain superfamily/Winged helix DNA-binding domain"/>
    <property type="match status" value="1"/>
</dbReference>
<dbReference type="PANTHER" id="PTHR22792">
    <property type="entry name" value="LUPUS LA PROTEIN-RELATED"/>
    <property type="match status" value="1"/>
</dbReference>
<dbReference type="InterPro" id="IPR036388">
    <property type="entry name" value="WH-like_DNA-bd_sf"/>
</dbReference>
<keyword evidence="1 2" id="KW-0694">RNA-binding</keyword>
<evidence type="ECO:0000259" key="4">
    <source>
        <dbReference type="PROSITE" id="PS50961"/>
    </source>
</evidence>
<dbReference type="InterPro" id="IPR036390">
    <property type="entry name" value="WH_DNA-bd_sf"/>
</dbReference>
<evidence type="ECO:0000256" key="3">
    <source>
        <dbReference type="SAM" id="MobiDB-lite"/>
    </source>
</evidence>
<evidence type="ECO:0000313" key="6">
    <source>
        <dbReference type="Proteomes" id="UP001058974"/>
    </source>
</evidence>
<dbReference type="EMBL" id="JAMSHJ010000004">
    <property type="protein sequence ID" value="KAI5418740.1"/>
    <property type="molecule type" value="Genomic_DNA"/>
</dbReference>
<feature type="region of interest" description="Disordered" evidence="3">
    <location>
        <begin position="97"/>
        <end position="239"/>
    </location>
</feature>
<dbReference type="GO" id="GO:0003723">
    <property type="term" value="F:RNA binding"/>
    <property type="evidence" value="ECO:0007669"/>
    <property type="project" value="UniProtKB-UniRule"/>
</dbReference>
<dbReference type="InterPro" id="IPR045180">
    <property type="entry name" value="La_dom_prot"/>
</dbReference>
<keyword evidence="6" id="KW-1185">Reference proteome</keyword>
<evidence type="ECO:0000256" key="1">
    <source>
        <dbReference type="ARBA" id="ARBA00022884"/>
    </source>
</evidence>
<accession>A0A9D4XGJ6</accession>
<proteinExistence type="predicted"/>
<dbReference type="OrthoDB" id="340227at2759"/>
<feature type="domain" description="HTH La-type RNA-binding" evidence="4">
    <location>
        <begin position="374"/>
        <end position="463"/>
    </location>
</feature>
<dbReference type="PANTHER" id="PTHR22792:SF132">
    <property type="entry name" value="LA-RELATED PROTEIN 1"/>
    <property type="match status" value="1"/>
</dbReference>
<dbReference type="Pfam" id="PF05383">
    <property type="entry name" value="La"/>
    <property type="match status" value="1"/>
</dbReference>
<dbReference type="AlphaFoldDB" id="A0A9D4XGJ6"/>
<reference evidence="5 6" key="1">
    <citation type="journal article" date="2022" name="Nat. Genet.">
        <title>Improved pea reference genome and pan-genome highlight genomic features and evolutionary characteristics.</title>
        <authorList>
            <person name="Yang T."/>
            <person name="Liu R."/>
            <person name="Luo Y."/>
            <person name="Hu S."/>
            <person name="Wang D."/>
            <person name="Wang C."/>
            <person name="Pandey M.K."/>
            <person name="Ge S."/>
            <person name="Xu Q."/>
            <person name="Li N."/>
            <person name="Li G."/>
            <person name="Huang Y."/>
            <person name="Saxena R.K."/>
            <person name="Ji Y."/>
            <person name="Li M."/>
            <person name="Yan X."/>
            <person name="He Y."/>
            <person name="Liu Y."/>
            <person name="Wang X."/>
            <person name="Xiang C."/>
            <person name="Varshney R.K."/>
            <person name="Ding H."/>
            <person name="Gao S."/>
            <person name="Zong X."/>
        </authorList>
    </citation>
    <scope>NUCLEOTIDE SEQUENCE [LARGE SCALE GENOMIC DNA]</scope>
    <source>
        <strain evidence="5 6">cv. Zhongwan 6</strain>
    </source>
</reference>
<dbReference type="CDD" id="cd07323">
    <property type="entry name" value="LAM"/>
    <property type="match status" value="1"/>
</dbReference>
<organism evidence="5 6">
    <name type="scientific">Pisum sativum</name>
    <name type="common">Garden pea</name>
    <name type="synonym">Lathyrus oleraceus</name>
    <dbReference type="NCBI Taxonomy" id="3888"/>
    <lineage>
        <taxon>Eukaryota</taxon>
        <taxon>Viridiplantae</taxon>
        <taxon>Streptophyta</taxon>
        <taxon>Embryophyta</taxon>
        <taxon>Tracheophyta</taxon>
        <taxon>Spermatophyta</taxon>
        <taxon>Magnoliopsida</taxon>
        <taxon>eudicotyledons</taxon>
        <taxon>Gunneridae</taxon>
        <taxon>Pentapetalae</taxon>
        <taxon>rosids</taxon>
        <taxon>fabids</taxon>
        <taxon>Fabales</taxon>
        <taxon>Fabaceae</taxon>
        <taxon>Papilionoideae</taxon>
        <taxon>50 kb inversion clade</taxon>
        <taxon>NPAAA clade</taxon>
        <taxon>Hologalegina</taxon>
        <taxon>IRL clade</taxon>
        <taxon>Fabeae</taxon>
        <taxon>Lathyrus</taxon>
    </lineage>
</organism>